<accession>A0A918P2W7</accession>
<dbReference type="EMBL" id="BMVU01000103">
    <property type="protein sequence ID" value="GGY15753.1"/>
    <property type="molecule type" value="Genomic_DNA"/>
</dbReference>
<reference evidence="2" key="2">
    <citation type="submission" date="2020-09" db="EMBL/GenBank/DDBJ databases">
        <authorList>
            <person name="Sun Q."/>
            <person name="Ohkuma M."/>
        </authorList>
    </citation>
    <scope>NUCLEOTIDE SEQUENCE</scope>
    <source>
        <strain evidence="2">JCM 4790</strain>
    </source>
</reference>
<protein>
    <submittedName>
        <fullName evidence="2">Uncharacterized protein</fullName>
    </submittedName>
</protein>
<organism evidence="2 3">
    <name type="scientific">Streptomyces minutiscleroticus</name>
    <dbReference type="NCBI Taxonomy" id="68238"/>
    <lineage>
        <taxon>Bacteria</taxon>
        <taxon>Bacillati</taxon>
        <taxon>Actinomycetota</taxon>
        <taxon>Actinomycetes</taxon>
        <taxon>Kitasatosporales</taxon>
        <taxon>Streptomycetaceae</taxon>
        <taxon>Streptomyces</taxon>
    </lineage>
</organism>
<evidence type="ECO:0000313" key="2">
    <source>
        <dbReference type="EMBL" id="GGY15753.1"/>
    </source>
</evidence>
<reference evidence="2" key="1">
    <citation type="journal article" date="2014" name="Int. J. Syst. Evol. Microbiol.">
        <title>Complete genome sequence of Corynebacterium casei LMG S-19264T (=DSM 44701T), isolated from a smear-ripened cheese.</title>
        <authorList>
            <consortium name="US DOE Joint Genome Institute (JGI-PGF)"/>
            <person name="Walter F."/>
            <person name="Albersmeier A."/>
            <person name="Kalinowski J."/>
            <person name="Ruckert C."/>
        </authorList>
    </citation>
    <scope>NUCLEOTIDE SEQUENCE</scope>
    <source>
        <strain evidence="2">JCM 4790</strain>
    </source>
</reference>
<comment type="caution">
    <text evidence="2">The sequence shown here is derived from an EMBL/GenBank/DDBJ whole genome shotgun (WGS) entry which is preliminary data.</text>
</comment>
<proteinExistence type="predicted"/>
<dbReference type="Proteomes" id="UP000619244">
    <property type="component" value="Unassembled WGS sequence"/>
</dbReference>
<sequence length="71" mass="7620">MSLQVVEWLAPRALAQVVRIAYDPEAQLMLATRNAAARAPAPTSPLVTSLSAMPPPATPPRCRAGRCRTPR</sequence>
<feature type="region of interest" description="Disordered" evidence="1">
    <location>
        <begin position="41"/>
        <end position="71"/>
    </location>
</feature>
<dbReference type="AlphaFoldDB" id="A0A918P2W7"/>
<name>A0A918P2W7_9ACTN</name>
<keyword evidence="3" id="KW-1185">Reference proteome</keyword>
<evidence type="ECO:0000313" key="3">
    <source>
        <dbReference type="Proteomes" id="UP000619244"/>
    </source>
</evidence>
<evidence type="ECO:0000256" key="1">
    <source>
        <dbReference type="SAM" id="MobiDB-lite"/>
    </source>
</evidence>
<gene>
    <name evidence="2" type="ORF">GCM10010358_79540</name>
</gene>